<dbReference type="Proteomes" id="UP000886785">
    <property type="component" value="Unassembled WGS sequence"/>
</dbReference>
<evidence type="ECO:0000313" key="1">
    <source>
        <dbReference type="EMBL" id="HIR56374.1"/>
    </source>
</evidence>
<reference evidence="1" key="1">
    <citation type="submission" date="2020-10" db="EMBL/GenBank/DDBJ databases">
        <authorList>
            <person name="Gilroy R."/>
        </authorList>
    </citation>
    <scope>NUCLEOTIDE SEQUENCE</scope>
    <source>
        <strain evidence="1">ChiSjej1B19-7085</strain>
    </source>
</reference>
<dbReference type="EMBL" id="DVHF01000022">
    <property type="protein sequence ID" value="HIR56374.1"/>
    <property type="molecule type" value="Genomic_DNA"/>
</dbReference>
<dbReference type="AlphaFoldDB" id="A0A9D1DPA2"/>
<comment type="caution">
    <text evidence="1">The sequence shown here is derived from an EMBL/GenBank/DDBJ whole genome shotgun (WGS) entry which is preliminary data.</text>
</comment>
<proteinExistence type="predicted"/>
<organism evidence="1 2">
    <name type="scientific">Candidatus Gallacutalibacter pullicola</name>
    <dbReference type="NCBI Taxonomy" id="2840830"/>
    <lineage>
        <taxon>Bacteria</taxon>
        <taxon>Bacillati</taxon>
        <taxon>Bacillota</taxon>
        <taxon>Clostridia</taxon>
        <taxon>Eubacteriales</taxon>
        <taxon>Candidatus Gallacutalibacter</taxon>
    </lineage>
</organism>
<sequence>MDYWTWGKEYLDQADRLGKRIESLRKQQKSLSGRTAAQLQRRIALLYSMYLECRSIGRRLQRGAGVDG</sequence>
<protein>
    <submittedName>
        <fullName evidence="1">Uncharacterized protein</fullName>
    </submittedName>
</protein>
<accession>A0A9D1DPA2</accession>
<reference evidence="1" key="2">
    <citation type="journal article" date="2021" name="PeerJ">
        <title>Extensive microbial diversity within the chicken gut microbiome revealed by metagenomics and culture.</title>
        <authorList>
            <person name="Gilroy R."/>
            <person name="Ravi A."/>
            <person name="Getino M."/>
            <person name="Pursley I."/>
            <person name="Horton D.L."/>
            <person name="Alikhan N.F."/>
            <person name="Baker D."/>
            <person name="Gharbi K."/>
            <person name="Hall N."/>
            <person name="Watson M."/>
            <person name="Adriaenssens E.M."/>
            <person name="Foster-Nyarko E."/>
            <person name="Jarju S."/>
            <person name="Secka A."/>
            <person name="Antonio M."/>
            <person name="Oren A."/>
            <person name="Chaudhuri R.R."/>
            <person name="La Ragione R."/>
            <person name="Hildebrand F."/>
            <person name="Pallen M.J."/>
        </authorList>
    </citation>
    <scope>NUCLEOTIDE SEQUENCE</scope>
    <source>
        <strain evidence="1">ChiSjej1B19-7085</strain>
    </source>
</reference>
<evidence type="ECO:0000313" key="2">
    <source>
        <dbReference type="Proteomes" id="UP000886785"/>
    </source>
</evidence>
<name>A0A9D1DPA2_9FIRM</name>
<gene>
    <name evidence="1" type="ORF">IAA54_01795</name>
</gene>